<proteinExistence type="predicted"/>
<feature type="compositionally biased region" description="Low complexity" evidence="2">
    <location>
        <begin position="763"/>
        <end position="775"/>
    </location>
</feature>
<dbReference type="GO" id="GO:0003676">
    <property type="term" value="F:nucleic acid binding"/>
    <property type="evidence" value="ECO:0007669"/>
    <property type="project" value="InterPro"/>
</dbReference>
<reference evidence="5" key="1">
    <citation type="submission" date="2020-11" db="EMBL/GenBank/DDBJ databases">
        <authorList>
            <person name="Tran Van P."/>
        </authorList>
    </citation>
    <scope>NUCLEOTIDE SEQUENCE</scope>
</reference>
<dbReference type="PROSITE" id="PS50158">
    <property type="entry name" value="ZF_CCHC"/>
    <property type="match status" value="1"/>
</dbReference>
<keyword evidence="1" id="KW-0862">Zinc</keyword>
<accession>A0A7R8VKI9</accession>
<dbReference type="PANTHER" id="PTHR33273:SF2">
    <property type="entry name" value="ENDONUCLEASE_EXONUCLEASE_PHOSPHATASE DOMAIN-CONTAINING PROTEIN"/>
    <property type="match status" value="1"/>
</dbReference>
<dbReference type="Pfam" id="PF07530">
    <property type="entry name" value="PRE_C2HC"/>
    <property type="match status" value="1"/>
</dbReference>
<dbReference type="GO" id="GO:0003824">
    <property type="term" value="F:catalytic activity"/>
    <property type="evidence" value="ECO:0007669"/>
    <property type="project" value="InterPro"/>
</dbReference>
<gene>
    <name evidence="5" type="ORF">TDIB3V08_LOCUS5664</name>
</gene>
<evidence type="ECO:0000313" key="5">
    <source>
        <dbReference type="EMBL" id="CAD7199414.1"/>
    </source>
</evidence>
<feature type="compositionally biased region" description="Polar residues" evidence="2">
    <location>
        <begin position="171"/>
        <end position="184"/>
    </location>
</feature>
<feature type="region of interest" description="Disordered" evidence="2">
    <location>
        <begin position="140"/>
        <end position="476"/>
    </location>
</feature>
<evidence type="ECO:0000256" key="1">
    <source>
        <dbReference type="PROSITE-ProRule" id="PRU00047"/>
    </source>
</evidence>
<sequence>MERSARCHPASLTCFWLLSVLGVWCDLRFWMEPSVKVMKGVGVGVGRRPPDEARKNPGPRKRPIPARKKLVASGGGSTVNGRLVLPVLSGGVESFRSRGLKAPPVRKELLPGGKWSATSPKAGVLAAAAPSRGNKLEVAAEASGAAPIPGAERAAGRGERESPSGDKSALSRANITVSVTSPTTGEVGAVGQGEASGAPPTTGGVRAAGGSAGASGTATSGLGSMDSAGPHQSVGSNADAGEPSGAPPTTGGECAADGHKVLEALFRADSPQIGEDGESSRQHDGWKPNGANGSPDQGEPSRPSPVKTAVSGNDASVTARASQARVNSDISRQGVSVGKKRPAEFSSDSEDRVTRIARVDSSCDSVDVEGLSSGPDLPLMREESSQGSDDESEGFRTVRPRQRGKAGNTRKLLGGNPNHLGGSSGDESEASGGPGQGAPALGKGGKRRKPTGNNASRASPQPGTSGSGPAGKAKGKIPPIILCDVEDYSKVARAIRSKVRGPVEAVRQPGDRVRLQCGSEEDYRALQKFLPSLGIQHWSYELGRERLVRVVVKGLLTRTNPGDIQEELVEMGFPVKSITQMLSQWKRDQKTGERQRLPNFVVSLTPGEHTARLYSISVLCGLRVKVEKYKSPGGPVQCKNCFRFGHVRRDCRANPRCGFCGGDHERGGCPEERRSPPKCLHCSGAHSSAWRGCPTYRSLRAAGNVRASGAREGRTDGPSEGQKPSGHVAGRRATVTPAPTPKPLVQSFASVLSKRDTPPPQAEAPAKAAKPEPVATGSTLLVEGPPETAPLPLPTPTPTSTPATLHPTNPFLPLPTPTLVTPTTPTPEDDTEKLKECIELLKGIPGLDPWDFSSSLLRKVRESPRMHPNRGPPVLKELTVALWNANGVAGKKAELESFLAKHRVDVMLLGETHLRSAMRFSLAEFICHRNDRAGDVGWGGTAVLVRRGLDHHAVSLPPLQHMEASAIQLATSTGPVRIISIYFPPDRRFDRATGADMEVLSRGTTPVLIGGDFNAKHPSWGSRIMCARGVLLRDAVDLHGLVASGPPTPTHFPYNPGILPDVLDFVVSRGIRRRLVLKSLAELDSDHNPVLVNLGRAVSFIDPPEKPNLKRTDWDRFANVLRERLGPTPTFRTAAEIDHGAELIASAIKGSLEASTPRHRPKRAPQASLPDSILRHVREKNRLRKAWQVSRDPVDKANWSRKVHAVREMVREYRNSVWEDKIESLCVQDRSLWQMTRNLMRVPAPRPPIVGRNGVANSDKEKADALAEHLEAQFVPADNPSDPVHVAHVAQVIGAVSRSALSTRNGLTLYKQLLRPILDYACPAWGHLADSYMRRMQAFQSVCLRIIVGAPWYVRNETLHRDLDMPTIKDHFRGLAQSFYARLPGATNPLIQGLGNYVIDPELRETRQPVPKFLRTTRCDQLVGTCWNLLSCSPSWSIRACHLTSVSRAS</sequence>
<feature type="compositionally biased region" description="Polar residues" evidence="2">
    <location>
        <begin position="451"/>
        <end position="464"/>
    </location>
</feature>
<feature type="region of interest" description="Disordered" evidence="2">
    <location>
        <begin position="705"/>
        <end position="830"/>
    </location>
</feature>
<name>A0A7R8VKI9_TIMDO</name>
<feature type="signal peptide" evidence="3">
    <location>
        <begin position="1"/>
        <end position="22"/>
    </location>
</feature>
<dbReference type="EMBL" id="OA566769">
    <property type="protein sequence ID" value="CAD7199414.1"/>
    <property type="molecule type" value="Genomic_DNA"/>
</dbReference>
<organism evidence="5">
    <name type="scientific">Timema douglasi</name>
    <name type="common">Walking stick</name>
    <dbReference type="NCBI Taxonomy" id="61478"/>
    <lineage>
        <taxon>Eukaryota</taxon>
        <taxon>Metazoa</taxon>
        <taxon>Ecdysozoa</taxon>
        <taxon>Arthropoda</taxon>
        <taxon>Hexapoda</taxon>
        <taxon>Insecta</taxon>
        <taxon>Pterygota</taxon>
        <taxon>Neoptera</taxon>
        <taxon>Polyneoptera</taxon>
        <taxon>Phasmatodea</taxon>
        <taxon>Timematodea</taxon>
        <taxon>Timematoidea</taxon>
        <taxon>Timematidae</taxon>
        <taxon>Timema</taxon>
    </lineage>
</organism>
<feature type="compositionally biased region" description="Basic and acidic residues" evidence="2">
    <location>
        <begin position="349"/>
        <end position="358"/>
    </location>
</feature>
<dbReference type="SMART" id="SM00596">
    <property type="entry name" value="PRE_C2HC"/>
    <property type="match status" value="1"/>
</dbReference>
<dbReference type="Gene3D" id="3.60.10.10">
    <property type="entry name" value="Endonuclease/exonuclease/phosphatase"/>
    <property type="match status" value="1"/>
</dbReference>
<dbReference type="InterPro" id="IPR005135">
    <property type="entry name" value="Endo/exonuclease/phosphatase"/>
</dbReference>
<dbReference type="PANTHER" id="PTHR33273">
    <property type="entry name" value="DOMAIN-CONTAINING PROTEIN, PUTATIVE-RELATED"/>
    <property type="match status" value="1"/>
</dbReference>
<evidence type="ECO:0000259" key="4">
    <source>
        <dbReference type="PROSITE" id="PS50158"/>
    </source>
</evidence>
<dbReference type="InterPro" id="IPR001878">
    <property type="entry name" value="Znf_CCHC"/>
</dbReference>
<keyword evidence="1" id="KW-0863">Zinc-finger</keyword>
<feature type="chain" id="PRO_5031544168" description="CCHC-type domain-containing protein" evidence="3">
    <location>
        <begin position="23"/>
        <end position="1450"/>
    </location>
</feature>
<dbReference type="SUPFAM" id="SSF56219">
    <property type="entry name" value="DNase I-like"/>
    <property type="match status" value="1"/>
</dbReference>
<keyword evidence="3" id="KW-0732">Signal</keyword>
<feature type="compositionally biased region" description="Low complexity" evidence="2">
    <location>
        <begin position="214"/>
        <end position="224"/>
    </location>
</feature>
<evidence type="ECO:0000256" key="3">
    <source>
        <dbReference type="SAM" id="SignalP"/>
    </source>
</evidence>
<dbReference type="GO" id="GO:0008270">
    <property type="term" value="F:zinc ion binding"/>
    <property type="evidence" value="ECO:0007669"/>
    <property type="project" value="UniProtKB-KW"/>
</dbReference>
<dbReference type="InterPro" id="IPR006579">
    <property type="entry name" value="Pre_C2HC_dom"/>
</dbReference>
<protein>
    <recommendedName>
        <fullName evidence="4">CCHC-type domain-containing protein</fullName>
    </recommendedName>
</protein>
<feature type="domain" description="CCHC-type" evidence="4">
    <location>
        <begin position="638"/>
        <end position="652"/>
    </location>
</feature>
<feature type="compositionally biased region" description="Polar residues" evidence="2">
    <location>
        <begin position="310"/>
        <end position="334"/>
    </location>
</feature>
<feature type="compositionally biased region" description="Pro residues" evidence="2">
    <location>
        <begin position="787"/>
        <end position="799"/>
    </location>
</feature>
<feature type="compositionally biased region" description="Low complexity" evidence="2">
    <location>
        <begin position="800"/>
        <end position="809"/>
    </location>
</feature>
<evidence type="ECO:0000256" key="2">
    <source>
        <dbReference type="SAM" id="MobiDB-lite"/>
    </source>
</evidence>
<dbReference type="InterPro" id="IPR036691">
    <property type="entry name" value="Endo/exonu/phosph_ase_sf"/>
</dbReference>
<dbReference type="Pfam" id="PF03372">
    <property type="entry name" value="Exo_endo_phos"/>
    <property type="match status" value="1"/>
</dbReference>
<keyword evidence="1" id="KW-0479">Metal-binding</keyword>
<feature type="compositionally biased region" description="Basic and acidic residues" evidence="2">
    <location>
        <begin position="154"/>
        <end position="164"/>
    </location>
</feature>
<feature type="region of interest" description="Disordered" evidence="2">
    <location>
        <begin position="45"/>
        <end position="65"/>
    </location>
</feature>